<evidence type="ECO:0000313" key="2">
    <source>
        <dbReference type="Proteomes" id="UP001357223"/>
    </source>
</evidence>
<proteinExistence type="predicted"/>
<protein>
    <submittedName>
        <fullName evidence="1">Uncharacterized protein</fullName>
    </submittedName>
</protein>
<name>A0ABZ2CFK8_9BACI</name>
<sequence>MDGNHKITQTIQFDTKSEAAYYLHSLLAFDWVEEAVITQAKTETVLEEKGETDESENSAVSIVNEDNVLPRYFAKY</sequence>
<organism evidence="1 2">
    <name type="scientific">Niallia oryzisoli</name>
    <dbReference type="NCBI Taxonomy" id="1737571"/>
    <lineage>
        <taxon>Bacteria</taxon>
        <taxon>Bacillati</taxon>
        <taxon>Bacillota</taxon>
        <taxon>Bacilli</taxon>
        <taxon>Bacillales</taxon>
        <taxon>Bacillaceae</taxon>
        <taxon>Niallia</taxon>
    </lineage>
</organism>
<reference evidence="1 2" key="1">
    <citation type="submission" date="2023-10" db="EMBL/GenBank/DDBJ databases">
        <title>Niallia locisalis sp.nov. isolated from a salt pond sample.</title>
        <authorList>
            <person name="Li X.-J."/>
            <person name="Dong L."/>
        </authorList>
    </citation>
    <scope>NUCLEOTIDE SEQUENCE [LARGE SCALE GENOMIC DNA]</scope>
    <source>
        <strain evidence="1 2">DSM 29761</strain>
    </source>
</reference>
<accession>A0ABZ2CFK8</accession>
<dbReference type="Proteomes" id="UP001357223">
    <property type="component" value="Chromosome"/>
</dbReference>
<evidence type="ECO:0000313" key="1">
    <source>
        <dbReference type="EMBL" id="WVX82569.1"/>
    </source>
</evidence>
<keyword evidence="2" id="KW-1185">Reference proteome</keyword>
<dbReference type="EMBL" id="CP137640">
    <property type="protein sequence ID" value="WVX82569.1"/>
    <property type="molecule type" value="Genomic_DNA"/>
</dbReference>
<gene>
    <name evidence="1" type="ORF">R4Z09_06190</name>
</gene>